<evidence type="ECO:0000313" key="9">
    <source>
        <dbReference type="Proteomes" id="UP000290582"/>
    </source>
</evidence>
<comment type="cofactor">
    <cofactor evidence="1">
        <name>Mg(2+)</name>
        <dbReference type="ChEBI" id="CHEBI:18420"/>
    </cofactor>
</comment>
<evidence type="ECO:0000256" key="7">
    <source>
        <dbReference type="SAM" id="SignalP"/>
    </source>
</evidence>
<dbReference type="PANTHER" id="PTHR10286">
    <property type="entry name" value="INORGANIC PYROPHOSPHATASE"/>
    <property type="match status" value="1"/>
</dbReference>
<feature type="chain" id="PRO_5019107921" description="inorganic diphosphatase" evidence="7">
    <location>
        <begin position="18"/>
        <end position="420"/>
    </location>
</feature>
<feature type="signal peptide" evidence="7">
    <location>
        <begin position="1"/>
        <end position="17"/>
    </location>
</feature>
<protein>
    <recommendedName>
        <fullName evidence="3">inorganic diphosphatase</fullName>
        <ecNumber evidence="3">3.6.1.1</ecNumber>
    </recommendedName>
</protein>
<evidence type="ECO:0000256" key="4">
    <source>
        <dbReference type="ARBA" id="ARBA00022723"/>
    </source>
</evidence>
<dbReference type="GeneID" id="19962254"/>
<dbReference type="EMBL" id="LR215060">
    <property type="protein sequence ID" value="VEV55054.1"/>
    <property type="molecule type" value="Genomic_DNA"/>
</dbReference>
<evidence type="ECO:0000313" key="8">
    <source>
        <dbReference type="EMBL" id="VEV55054.1"/>
    </source>
</evidence>
<keyword evidence="7" id="KW-0732">Signal</keyword>
<dbReference type="PROSITE" id="PS00387">
    <property type="entry name" value="PPASE"/>
    <property type="match status" value="1"/>
</dbReference>
<dbReference type="InterPro" id="IPR008162">
    <property type="entry name" value="Pyrophosphatase"/>
</dbReference>
<dbReference type="OrthoDB" id="1608002at2759"/>
<keyword evidence="6" id="KW-0460">Magnesium</keyword>
<dbReference type="AlphaFoldDB" id="A0A449BNN6"/>
<evidence type="ECO:0000256" key="1">
    <source>
        <dbReference type="ARBA" id="ARBA00001946"/>
    </source>
</evidence>
<dbReference type="SUPFAM" id="SSF50324">
    <property type="entry name" value="Inorganic pyrophosphatase"/>
    <property type="match status" value="1"/>
</dbReference>
<dbReference type="KEGG" id="pvv:PVVCY_0401520"/>
<dbReference type="EC" id="3.6.1.1" evidence="3"/>
<keyword evidence="4" id="KW-0479">Metal-binding</keyword>
<evidence type="ECO:0000256" key="2">
    <source>
        <dbReference type="ARBA" id="ARBA00006220"/>
    </source>
</evidence>
<dbReference type="GO" id="GO:0004427">
    <property type="term" value="F:inorganic diphosphate phosphatase activity"/>
    <property type="evidence" value="ECO:0007669"/>
    <property type="project" value="UniProtKB-EC"/>
</dbReference>
<organism evidence="8 9">
    <name type="scientific">Plasmodium vinckei vinckei</name>
    <dbReference type="NCBI Taxonomy" id="54757"/>
    <lineage>
        <taxon>Eukaryota</taxon>
        <taxon>Sar</taxon>
        <taxon>Alveolata</taxon>
        <taxon>Apicomplexa</taxon>
        <taxon>Aconoidasida</taxon>
        <taxon>Haemosporida</taxon>
        <taxon>Plasmodiidae</taxon>
        <taxon>Plasmodium</taxon>
        <taxon>Plasmodium (Vinckeia)</taxon>
    </lineage>
</organism>
<sequence length="420" mass="49613">MMKKLLLLHFLFFISKGFNYILNSRDMLIPFKIAHFVKIGIQTGRLSNIQKRKMSSAIINSDNRNLLNKEVKDEYNVKTNNELKVNLNFHNNNIISNMFSNLSLYESMNNFFQINNKHYMLKYNNQLNQADFNISYFQNINDKYVQISPWHDIDLMNDDGTYNMIVEIPKYNYIKLEIKLTEKFNVIKQDTKKGKLRYYHNSIYWNYGALPRTYEYPKHVYSCKSSDGQKIFFTGDDDPLDVIDIGSNSLKMGQVAPVKVLGAFTLIDEGQLDWKIIAINKYDENFSNINSLEDIEKYYPHTLNLMLEWFRSYKMADSKKLNIISKKLYNKQDSENLIKKVHNYYLEFLKDIKEFSPSSSYESTHENNSSNATNSTECFQTSFSYTNSDNPVYNNLIQDVNIDYYKPDEAYRPNMEIWTP</sequence>
<dbReference type="GO" id="GO:0000287">
    <property type="term" value="F:magnesium ion binding"/>
    <property type="evidence" value="ECO:0007669"/>
    <property type="project" value="InterPro"/>
</dbReference>
<evidence type="ECO:0000256" key="5">
    <source>
        <dbReference type="ARBA" id="ARBA00022801"/>
    </source>
</evidence>
<dbReference type="Gene3D" id="3.90.80.10">
    <property type="entry name" value="Inorganic pyrophosphatase"/>
    <property type="match status" value="1"/>
</dbReference>
<dbReference type="RefSeq" id="XP_008625913.2">
    <property type="nucleotide sequence ID" value="XM_008627691.2"/>
</dbReference>
<proteinExistence type="inferred from homology"/>
<keyword evidence="5 8" id="KW-0378">Hydrolase</keyword>
<name>A0A449BNN6_PLAVN</name>
<dbReference type="FunFam" id="3.90.80.10:FF:000010">
    <property type="entry name" value="Probable inorganic pyrophosphatase"/>
    <property type="match status" value="1"/>
</dbReference>
<accession>A0A449BNN6</accession>
<dbReference type="VEuPathDB" id="PlasmoDB:PVVCY_0401520"/>
<reference evidence="8 9" key="1">
    <citation type="submission" date="2019-01" db="EMBL/GenBank/DDBJ databases">
        <authorList>
            <person name="Ramaprasad A."/>
        </authorList>
    </citation>
    <scope>NUCLEOTIDE SEQUENCE [LARGE SCALE GENOMIC DNA]</scope>
</reference>
<dbReference type="GO" id="GO:0005737">
    <property type="term" value="C:cytoplasm"/>
    <property type="evidence" value="ECO:0007669"/>
    <property type="project" value="InterPro"/>
</dbReference>
<comment type="similarity">
    <text evidence="2">Belongs to the PPase family.</text>
</comment>
<evidence type="ECO:0000256" key="3">
    <source>
        <dbReference type="ARBA" id="ARBA00012146"/>
    </source>
</evidence>
<gene>
    <name evidence="8" type="ORF">PVVCY_0401520</name>
</gene>
<evidence type="ECO:0000256" key="6">
    <source>
        <dbReference type="ARBA" id="ARBA00022842"/>
    </source>
</evidence>
<dbReference type="Pfam" id="PF00719">
    <property type="entry name" value="Pyrophosphatase"/>
    <property type="match status" value="1"/>
</dbReference>
<dbReference type="InterPro" id="IPR036649">
    <property type="entry name" value="Pyrophosphatase_sf"/>
</dbReference>
<dbReference type="GO" id="GO:0006796">
    <property type="term" value="P:phosphate-containing compound metabolic process"/>
    <property type="evidence" value="ECO:0007669"/>
    <property type="project" value="InterPro"/>
</dbReference>
<dbReference type="Proteomes" id="UP000290582">
    <property type="component" value="Chromosome PVVCY_04"/>
</dbReference>